<feature type="binding site" evidence="3">
    <location>
        <position position="214"/>
    </location>
    <ligand>
        <name>substrate</name>
    </ligand>
</feature>
<dbReference type="AlphaFoldDB" id="A0A512N894"/>
<dbReference type="EMBL" id="BKAJ01000035">
    <property type="protein sequence ID" value="GEP55192.1"/>
    <property type="molecule type" value="Genomic_DNA"/>
</dbReference>
<feature type="binding site" evidence="3">
    <location>
        <position position="240"/>
    </location>
    <ligand>
        <name>substrate</name>
    </ligand>
</feature>
<feature type="signal peptide" evidence="4">
    <location>
        <begin position="1"/>
        <end position="26"/>
    </location>
</feature>
<accession>A0A512N894</accession>
<dbReference type="Pfam" id="PF03480">
    <property type="entry name" value="DctP"/>
    <property type="match status" value="1"/>
</dbReference>
<dbReference type="PROSITE" id="PS51318">
    <property type="entry name" value="TAT"/>
    <property type="match status" value="1"/>
</dbReference>
<dbReference type="GO" id="GO:0055085">
    <property type="term" value="P:transmembrane transport"/>
    <property type="evidence" value="ECO:0007669"/>
    <property type="project" value="InterPro"/>
</dbReference>
<feature type="binding site" evidence="2">
    <location>
        <position position="177"/>
    </location>
    <ligand>
        <name>substrate</name>
    </ligand>
</feature>
<dbReference type="RefSeq" id="WP_147149295.1">
    <property type="nucleotide sequence ID" value="NZ_BKAJ01000035.1"/>
</dbReference>
<feature type="chain" id="PRO_5022071684" evidence="4">
    <location>
        <begin position="27"/>
        <end position="365"/>
    </location>
</feature>
<dbReference type="InterPro" id="IPR006311">
    <property type="entry name" value="TAT_signal"/>
</dbReference>
<dbReference type="SUPFAM" id="SSF53850">
    <property type="entry name" value="Periplasmic binding protein-like II"/>
    <property type="match status" value="1"/>
</dbReference>
<dbReference type="InterPro" id="IPR019546">
    <property type="entry name" value="TAT_signal_bac_arc"/>
</dbReference>
<reference evidence="5 6" key="1">
    <citation type="submission" date="2019-07" db="EMBL/GenBank/DDBJ databases">
        <title>Whole genome shotgun sequence of Reyranella soli NBRC 108950.</title>
        <authorList>
            <person name="Hosoyama A."/>
            <person name="Uohara A."/>
            <person name="Ohji S."/>
            <person name="Ichikawa N."/>
        </authorList>
    </citation>
    <scope>NUCLEOTIDE SEQUENCE [LARGE SCALE GENOMIC DNA]</scope>
    <source>
        <strain evidence="5 6">NBRC 108950</strain>
    </source>
</reference>
<dbReference type="InterPro" id="IPR038404">
    <property type="entry name" value="TRAP_DctP_sf"/>
</dbReference>
<feature type="binding site" evidence="3">
    <location>
        <position position="215"/>
    </location>
    <ligand>
        <name>Na(+)</name>
        <dbReference type="ChEBI" id="CHEBI:29101"/>
    </ligand>
</feature>
<dbReference type="GO" id="GO:0031317">
    <property type="term" value="C:tripartite ATP-independent periplasmic transporter complex"/>
    <property type="evidence" value="ECO:0007669"/>
    <property type="project" value="InterPro"/>
</dbReference>
<dbReference type="PANTHER" id="PTHR33376">
    <property type="match status" value="1"/>
</dbReference>
<sequence length="365" mass="40131">MQRRKFLKTAGAGAAAATTVAAPALAQGQPELKWRLASSFPKSLDTLWGGAELFCRRVSELTDGKFKIQPFASGEIVPGFQVLDAVQNGTVEVGQTAAYYYIGKDITFTFDTAVPFGLNSRQHVAWWMHGGGREAMAEFYKDYGVVGHMMGGTGAQMGGWFRKEIKTVDDLKGLKFRVGGFAGQILGKLGVIAQQIPGGEIYPALEKGTIDAAEWVGPYDDERLGFYKVAPYYYYPGWWEGTGMGTAYINQKAWDGLPPAYQKVIETTADEVTLWMLGKYDNGNPAALRRLVAAGVKLQPFPTAVLEACFNATNEVCNEIVAKNAKFKKVWDIWKPYRSEQVLWSRIAEGGFDGFMARMYGAGKV</sequence>
<dbReference type="InterPro" id="IPR018389">
    <property type="entry name" value="DctP_fam"/>
</dbReference>
<dbReference type="Gene3D" id="3.40.190.170">
    <property type="entry name" value="Bacterial extracellular solute-binding protein, family 7"/>
    <property type="match status" value="1"/>
</dbReference>
<dbReference type="GO" id="GO:0046872">
    <property type="term" value="F:metal ion binding"/>
    <property type="evidence" value="ECO:0007669"/>
    <property type="project" value="UniProtKB-KW"/>
</dbReference>
<evidence type="ECO:0000256" key="1">
    <source>
        <dbReference type="ARBA" id="ARBA00022729"/>
    </source>
</evidence>
<protein>
    <submittedName>
        <fullName evidence="5">ABC transporter substrate-binding protein</fullName>
    </submittedName>
</protein>
<evidence type="ECO:0000256" key="3">
    <source>
        <dbReference type="PIRSR" id="PIRSR039026-2"/>
    </source>
</evidence>
<dbReference type="OrthoDB" id="9780733at2"/>
<gene>
    <name evidence="5" type="ORF">RSO01_23580</name>
</gene>
<evidence type="ECO:0000256" key="4">
    <source>
        <dbReference type="SAM" id="SignalP"/>
    </source>
</evidence>
<name>A0A512N894_9HYPH</name>
<evidence type="ECO:0000313" key="6">
    <source>
        <dbReference type="Proteomes" id="UP000321058"/>
    </source>
</evidence>
<organism evidence="5 6">
    <name type="scientific">Reyranella soli</name>
    <dbReference type="NCBI Taxonomy" id="1230389"/>
    <lineage>
        <taxon>Bacteria</taxon>
        <taxon>Pseudomonadati</taxon>
        <taxon>Pseudomonadota</taxon>
        <taxon>Alphaproteobacteria</taxon>
        <taxon>Hyphomicrobiales</taxon>
        <taxon>Reyranellaceae</taxon>
        <taxon>Reyranella</taxon>
    </lineage>
</organism>
<dbReference type="PIRSF" id="PIRSF039026">
    <property type="entry name" value="SiaP"/>
    <property type="match status" value="1"/>
</dbReference>
<dbReference type="Gene3D" id="3.40.190.10">
    <property type="entry name" value="Periplasmic binding protein-like II"/>
    <property type="match status" value="1"/>
</dbReference>
<evidence type="ECO:0000256" key="2">
    <source>
        <dbReference type="PIRSR" id="PIRSR039026-1"/>
    </source>
</evidence>
<evidence type="ECO:0000313" key="5">
    <source>
        <dbReference type="EMBL" id="GEP55192.1"/>
    </source>
</evidence>
<dbReference type="NCBIfam" id="TIGR01409">
    <property type="entry name" value="TAT_signal_seq"/>
    <property type="match status" value="1"/>
</dbReference>
<proteinExistence type="predicted"/>
<dbReference type="PANTHER" id="PTHR33376:SF5">
    <property type="entry name" value="EXTRACYTOPLASMIC SOLUTE RECEPTOR PROTEIN"/>
    <property type="match status" value="1"/>
</dbReference>
<keyword evidence="6" id="KW-1185">Reference proteome</keyword>
<feature type="binding site" evidence="2">
    <location>
        <position position="156"/>
    </location>
    <ligand>
        <name>substrate</name>
    </ligand>
</feature>
<dbReference type="Proteomes" id="UP000321058">
    <property type="component" value="Unassembled WGS sequence"/>
</dbReference>
<dbReference type="InterPro" id="IPR026289">
    <property type="entry name" value="SBP_TakP-like"/>
</dbReference>
<keyword evidence="3" id="KW-0479">Metal-binding</keyword>
<comment type="caution">
    <text evidence="5">The sequence shown here is derived from an EMBL/GenBank/DDBJ whole genome shotgun (WGS) entry which is preliminary data.</text>
</comment>
<dbReference type="NCBIfam" id="NF037995">
    <property type="entry name" value="TRAP_S1"/>
    <property type="match status" value="1"/>
</dbReference>
<keyword evidence="1 4" id="KW-0732">Signal</keyword>